<evidence type="ECO:0000256" key="3">
    <source>
        <dbReference type="ARBA" id="ARBA00022729"/>
    </source>
</evidence>
<dbReference type="InterPro" id="IPR057309">
    <property type="entry name" value="PcsB_CC"/>
</dbReference>
<evidence type="ECO:0000256" key="1">
    <source>
        <dbReference type="ARBA" id="ARBA00007074"/>
    </source>
</evidence>
<feature type="coiled-coil region" evidence="6">
    <location>
        <begin position="30"/>
        <end position="120"/>
    </location>
</feature>
<evidence type="ECO:0000256" key="7">
    <source>
        <dbReference type="SAM" id="SignalP"/>
    </source>
</evidence>
<dbReference type="PANTHER" id="PTHR47053">
    <property type="entry name" value="MUREIN DD-ENDOPEPTIDASE MEPH-RELATED"/>
    <property type="match status" value="1"/>
</dbReference>
<comment type="similarity">
    <text evidence="1">Belongs to the peptidase C40 family.</text>
</comment>
<evidence type="ECO:0000256" key="4">
    <source>
        <dbReference type="ARBA" id="ARBA00022801"/>
    </source>
</evidence>
<dbReference type="Pfam" id="PF00877">
    <property type="entry name" value="NLPC_P60"/>
    <property type="match status" value="1"/>
</dbReference>
<protein>
    <submittedName>
        <fullName evidence="9">Hydrolase</fullName>
    </submittedName>
</protein>
<name>A0ABQ5N1U2_9CLOT</name>
<dbReference type="InterPro" id="IPR051202">
    <property type="entry name" value="Peptidase_C40"/>
</dbReference>
<keyword evidence="4 9" id="KW-0378">Hydrolase</keyword>
<evidence type="ECO:0000256" key="6">
    <source>
        <dbReference type="SAM" id="Coils"/>
    </source>
</evidence>
<feature type="coiled-coil region" evidence="6">
    <location>
        <begin position="171"/>
        <end position="251"/>
    </location>
</feature>
<evidence type="ECO:0000259" key="8">
    <source>
        <dbReference type="PROSITE" id="PS51935"/>
    </source>
</evidence>
<dbReference type="Gene3D" id="6.10.250.3150">
    <property type="match status" value="1"/>
</dbReference>
<dbReference type="RefSeq" id="WP_264848460.1">
    <property type="nucleotide sequence ID" value="NZ_BRXR01000001.1"/>
</dbReference>
<evidence type="ECO:0000313" key="10">
    <source>
        <dbReference type="Proteomes" id="UP001208567"/>
    </source>
</evidence>
<organism evidence="9 10">
    <name type="scientific">Clostridium omnivorum</name>
    <dbReference type="NCBI Taxonomy" id="1604902"/>
    <lineage>
        <taxon>Bacteria</taxon>
        <taxon>Bacillati</taxon>
        <taxon>Bacillota</taxon>
        <taxon>Clostridia</taxon>
        <taxon>Eubacteriales</taxon>
        <taxon>Clostridiaceae</taxon>
        <taxon>Clostridium</taxon>
    </lineage>
</organism>
<comment type="caution">
    <text evidence="9">The sequence shown here is derived from an EMBL/GenBank/DDBJ whole genome shotgun (WGS) entry which is preliminary data.</text>
</comment>
<feature type="signal peptide" evidence="7">
    <location>
        <begin position="1"/>
        <end position="26"/>
    </location>
</feature>
<accession>A0ABQ5N1U2</accession>
<gene>
    <name evidence="9" type="ORF">bsdE14_05850</name>
</gene>
<dbReference type="Proteomes" id="UP001208567">
    <property type="component" value="Unassembled WGS sequence"/>
</dbReference>
<dbReference type="PANTHER" id="PTHR47053:SF1">
    <property type="entry name" value="MUREIN DD-ENDOPEPTIDASE MEPH-RELATED"/>
    <property type="match status" value="1"/>
</dbReference>
<dbReference type="Gene3D" id="3.90.1720.10">
    <property type="entry name" value="endopeptidase domain like (from Nostoc punctiforme)"/>
    <property type="match status" value="1"/>
</dbReference>
<dbReference type="InterPro" id="IPR000064">
    <property type="entry name" value="NLP_P60_dom"/>
</dbReference>
<proteinExistence type="inferred from homology"/>
<dbReference type="PROSITE" id="PS51935">
    <property type="entry name" value="NLPC_P60"/>
    <property type="match status" value="1"/>
</dbReference>
<feature type="chain" id="PRO_5045591655" evidence="7">
    <location>
        <begin position="27"/>
        <end position="417"/>
    </location>
</feature>
<reference evidence="9 10" key="1">
    <citation type="journal article" date="2024" name="Int. J. Syst. Evol. Microbiol.">
        <title>Clostridium omnivorum sp. nov., isolated from anoxic soil under the treatment of reductive soil disinfestation.</title>
        <authorList>
            <person name="Ueki A."/>
            <person name="Tonouchi A."/>
            <person name="Kaku N."/>
            <person name="Honma S."/>
            <person name="Ueki K."/>
        </authorList>
    </citation>
    <scope>NUCLEOTIDE SEQUENCE [LARGE SCALE GENOMIC DNA]</scope>
    <source>
        <strain evidence="9 10">E14</strain>
    </source>
</reference>
<dbReference type="SUPFAM" id="SSF54001">
    <property type="entry name" value="Cysteine proteinases"/>
    <property type="match status" value="1"/>
</dbReference>
<dbReference type="InterPro" id="IPR038765">
    <property type="entry name" value="Papain-like_cys_pep_sf"/>
</dbReference>
<sequence length="417" mass="46878">MKLKNKITGVALLITLIMSVNTTVFADPTVDSLNKQKQQLENQKNQYNKDINQNQLNADSAQKDIENINLQIEKLDSKIEGLNRTIKDTNVKISAKEADIQVAQKNIEIAEANIASEQELFGKRMRAMYMDGGFPQYISILLSSKNFGDLVTKAENISLIIKYDNKIIKNLSDNEEKLKVAQMDLKKDKDELLAYKQDNANKLAELKSNVQNQQQLVAEAKRRQAYYLSQISDYKNKIAAADKQVQDTVKQMQALALAQAKNNQQNNGVNIPATSNAIVAYAYKFLGCPYVWGAEGEIFTQADIDMYKNTNHDVSDMKSLIGKQAFDCSGLMQYVYAHFGIHIGRTTYEQINNGTPVDRSNLKPGDLILFGTYSDPHHVGMYVGNNCYIQAPYSGDVVRVSLLTDSDEYLCARRILN</sequence>
<evidence type="ECO:0000313" key="9">
    <source>
        <dbReference type="EMBL" id="GLC29175.1"/>
    </source>
</evidence>
<dbReference type="Pfam" id="PF24568">
    <property type="entry name" value="CC_PcsB"/>
    <property type="match status" value="1"/>
</dbReference>
<keyword evidence="10" id="KW-1185">Reference proteome</keyword>
<feature type="domain" description="NlpC/P60" evidence="8">
    <location>
        <begin position="272"/>
        <end position="417"/>
    </location>
</feature>
<dbReference type="EMBL" id="BRXR01000001">
    <property type="protein sequence ID" value="GLC29175.1"/>
    <property type="molecule type" value="Genomic_DNA"/>
</dbReference>
<keyword evidence="5" id="KW-0788">Thiol protease</keyword>
<keyword evidence="6" id="KW-0175">Coiled coil</keyword>
<dbReference type="GO" id="GO:0016787">
    <property type="term" value="F:hydrolase activity"/>
    <property type="evidence" value="ECO:0007669"/>
    <property type="project" value="UniProtKB-KW"/>
</dbReference>
<evidence type="ECO:0000256" key="2">
    <source>
        <dbReference type="ARBA" id="ARBA00022670"/>
    </source>
</evidence>
<keyword evidence="2" id="KW-0645">Protease</keyword>
<keyword evidence="3 7" id="KW-0732">Signal</keyword>
<evidence type="ECO:0000256" key="5">
    <source>
        <dbReference type="ARBA" id="ARBA00022807"/>
    </source>
</evidence>